<accession>A0ABU1KYN3</accession>
<dbReference type="Proteomes" id="UP001185254">
    <property type="component" value="Unassembled WGS sequence"/>
</dbReference>
<keyword evidence="2" id="KW-1185">Reference proteome</keyword>
<reference evidence="1 2" key="1">
    <citation type="submission" date="2023-07" db="EMBL/GenBank/DDBJ databases">
        <title>Sorghum-associated microbial communities from plants grown in Nebraska, USA.</title>
        <authorList>
            <person name="Schachtman D."/>
        </authorList>
    </citation>
    <scope>NUCLEOTIDE SEQUENCE [LARGE SCALE GENOMIC DNA]</scope>
    <source>
        <strain evidence="1 2">DS1039</strain>
    </source>
</reference>
<proteinExistence type="predicted"/>
<protein>
    <submittedName>
        <fullName evidence="1">Uncharacterized protein</fullName>
    </submittedName>
</protein>
<comment type="caution">
    <text evidence="1">The sequence shown here is derived from an EMBL/GenBank/DDBJ whole genome shotgun (WGS) entry which is preliminary data.</text>
</comment>
<gene>
    <name evidence="1" type="ORF">J2776_002785</name>
</gene>
<sequence length="35" mass="3903">MGVNAVERKECRPVDARKVTASSSFYPDGFMQPTQ</sequence>
<name>A0ABU1KYN3_9BURK</name>
<dbReference type="EMBL" id="JAVDQN010000002">
    <property type="protein sequence ID" value="MDR6376085.1"/>
    <property type="molecule type" value="Genomic_DNA"/>
</dbReference>
<organism evidence="1 2">
    <name type="scientific">Paraburkholderia caledonica</name>
    <dbReference type="NCBI Taxonomy" id="134536"/>
    <lineage>
        <taxon>Bacteria</taxon>
        <taxon>Pseudomonadati</taxon>
        <taxon>Pseudomonadota</taxon>
        <taxon>Betaproteobacteria</taxon>
        <taxon>Burkholderiales</taxon>
        <taxon>Burkholderiaceae</taxon>
        <taxon>Paraburkholderia</taxon>
    </lineage>
</organism>
<evidence type="ECO:0000313" key="1">
    <source>
        <dbReference type="EMBL" id="MDR6376085.1"/>
    </source>
</evidence>
<evidence type="ECO:0000313" key="2">
    <source>
        <dbReference type="Proteomes" id="UP001185254"/>
    </source>
</evidence>